<dbReference type="PANTHER" id="PTHR40703:SF1">
    <property type="entry name" value="TRNA (PSEUDOURIDINE(54)-N(1))-METHYLTRANSFERASE"/>
    <property type="match status" value="1"/>
</dbReference>
<comment type="function">
    <text evidence="6">Specifically catalyzes the N1-methylation of pseudouridine at position 54 (Psi54) in tRNAs.</text>
</comment>
<dbReference type="InterPro" id="IPR029026">
    <property type="entry name" value="tRNA_m1G_MTases_N"/>
</dbReference>
<evidence type="ECO:0000256" key="3">
    <source>
        <dbReference type="ARBA" id="ARBA00022679"/>
    </source>
</evidence>
<dbReference type="GO" id="GO:0030488">
    <property type="term" value="P:tRNA methylation"/>
    <property type="evidence" value="ECO:0007669"/>
    <property type="project" value="UniProtKB-UniRule"/>
</dbReference>
<dbReference type="HAMAP" id="MF_00587">
    <property type="entry name" value="tRNA_methyltr_TrmY"/>
    <property type="match status" value="1"/>
</dbReference>
<gene>
    <name evidence="6" type="primary">trmY</name>
    <name evidence="7" type="ordered locus">Metho_0715</name>
</gene>
<proteinExistence type="inferred from homology"/>
<dbReference type="InterPro" id="IPR007158">
    <property type="entry name" value="TrmY"/>
</dbReference>
<sequence>MQDFIIIGHKAVTTGGFSLNDMPGSAGRMDILCRCINSVFFLSHDLRRDVQAHLLLLGESNPPRVIRFNGEKIRYLNPDERSAGALIKKALELDNISFTETRSTPGVWVREADLITLLREFASDGRKIFYFREDGEDLRHINDGIKDGVFILGDHLGLTEDEEELVLGLSTGTISVGPLSLHADHCIILILNELDRVMVGQTER</sequence>
<comment type="subunit">
    <text evidence="6">Homodimer.</text>
</comment>
<keyword evidence="8" id="KW-1185">Reference proteome</keyword>
<dbReference type="Pfam" id="PF04013">
    <property type="entry name" value="Methyltrn_RNA_2"/>
    <property type="match status" value="1"/>
</dbReference>
<dbReference type="InterPro" id="IPR029028">
    <property type="entry name" value="Alpha/beta_knot_MTases"/>
</dbReference>
<comment type="caution">
    <text evidence="6">Lacks conserved residue(s) required for the propagation of feature annotation.</text>
</comment>
<dbReference type="Gene3D" id="3.40.1280.10">
    <property type="match status" value="1"/>
</dbReference>
<protein>
    <recommendedName>
        <fullName evidence="6">tRNA (pseudouridine(54)-N(1))-methyltransferase</fullName>
        <ecNumber evidence="6">2.1.1.257</ecNumber>
    </recommendedName>
</protein>
<comment type="subcellular location">
    <subcellularLocation>
        <location evidence="6">Cytoplasm</location>
    </subcellularLocation>
</comment>
<accession>L0KW96</accession>
<dbReference type="GO" id="GO:0008175">
    <property type="term" value="F:tRNA methyltransferase activity"/>
    <property type="evidence" value="ECO:0007669"/>
    <property type="project" value="UniProtKB-UniRule"/>
</dbReference>
<dbReference type="STRING" id="867904.Metho_0715"/>
<keyword evidence="1 6" id="KW-0963">Cytoplasm</keyword>
<comment type="similarity">
    <text evidence="6">Belongs to the methyltransferase superfamily. TrmY family.</text>
</comment>
<evidence type="ECO:0000313" key="7">
    <source>
        <dbReference type="EMBL" id="AGB48965.1"/>
    </source>
</evidence>
<dbReference type="RefSeq" id="WP_015324133.1">
    <property type="nucleotide sequence ID" value="NC_019977.1"/>
</dbReference>
<dbReference type="OrthoDB" id="27492at2157"/>
<organism evidence="7 8">
    <name type="scientific">Methanomethylovorans hollandica (strain DSM 15978 / NBRC 107637 / DMS1)</name>
    <dbReference type="NCBI Taxonomy" id="867904"/>
    <lineage>
        <taxon>Archaea</taxon>
        <taxon>Methanobacteriati</taxon>
        <taxon>Methanobacteriota</taxon>
        <taxon>Stenosarchaea group</taxon>
        <taxon>Methanomicrobia</taxon>
        <taxon>Methanosarcinales</taxon>
        <taxon>Methanosarcinaceae</taxon>
        <taxon>Methanomethylovorans</taxon>
    </lineage>
</organism>
<keyword evidence="3 6" id="KW-0808">Transferase</keyword>
<feature type="binding site" evidence="6">
    <location>
        <position position="186"/>
    </location>
    <ligand>
        <name>S-adenosyl-L-methionine</name>
        <dbReference type="ChEBI" id="CHEBI:59789"/>
    </ligand>
</feature>
<dbReference type="EMBL" id="CP003362">
    <property type="protein sequence ID" value="AGB48965.1"/>
    <property type="molecule type" value="Genomic_DNA"/>
</dbReference>
<evidence type="ECO:0000256" key="4">
    <source>
        <dbReference type="ARBA" id="ARBA00022691"/>
    </source>
</evidence>
<evidence type="ECO:0000313" key="8">
    <source>
        <dbReference type="Proteomes" id="UP000010866"/>
    </source>
</evidence>
<comment type="catalytic activity">
    <reaction evidence="6">
        <text>pseudouridine(54) in tRNA + S-adenosyl-L-methionine = N(1)-methylpseudouridine(54) in tRNA + S-adenosyl-L-homocysteine + H(+)</text>
        <dbReference type="Rhea" id="RHEA:55292"/>
        <dbReference type="Rhea" id="RHEA-COMP:14140"/>
        <dbReference type="Rhea" id="RHEA-COMP:14141"/>
        <dbReference type="ChEBI" id="CHEBI:15378"/>
        <dbReference type="ChEBI" id="CHEBI:57856"/>
        <dbReference type="ChEBI" id="CHEBI:59789"/>
        <dbReference type="ChEBI" id="CHEBI:65314"/>
        <dbReference type="ChEBI" id="CHEBI:74890"/>
        <dbReference type="EC" id="2.1.1.257"/>
    </reaction>
</comment>
<dbReference type="PANTHER" id="PTHR40703">
    <property type="entry name" value="TRNA (PSEUDOURIDINE(54)-N(1))-METHYLTRANSFERASE"/>
    <property type="match status" value="1"/>
</dbReference>
<dbReference type="SUPFAM" id="SSF75217">
    <property type="entry name" value="alpha/beta knot"/>
    <property type="match status" value="1"/>
</dbReference>
<keyword evidence="5 6" id="KW-0819">tRNA processing</keyword>
<dbReference type="GO" id="GO:0008757">
    <property type="term" value="F:S-adenosylmethionine-dependent methyltransferase activity"/>
    <property type="evidence" value="ECO:0007669"/>
    <property type="project" value="UniProtKB-UniRule"/>
</dbReference>
<dbReference type="GeneID" id="14407928"/>
<evidence type="ECO:0000256" key="2">
    <source>
        <dbReference type="ARBA" id="ARBA00022603"/>
    </source>
</evidence>
<evidence type="ECO:0000256" key="5">
    <source>
        <dbReference type="ARBA" id="ARBA00022694"/>
    </source>
</evidence>
<dbReference type="CDD" id="cd18087">
    <property type="entry name" value="TrmY-like"/>
    <property type="match status" value="1"/>
</dbReference>
<evidence type="ECO:0000256" key="6">
    <source>
        <dbReference type="HAMAP-Rule" id="MF_00587"/>
    </source>
</evidence>
<dbReference type="HOGENOM" id="CLU_107018_0_0_2"/>
<evidence type="ECO:0000256" key="1">
    <source>
        <dbReference type="ARBA" id="ARBA00022490"/>
    </source>
</evidence>
<name>L0KW96_METHD</name>
<keyword evidence="4 6" id="KW-0949">S-adenosyl-L-methionine</keyword>
<dbReference type="KEGG" id="mhz:Metho_0715"/>
<reference evidence="8" key="1">
    <citation type="submission" date="2012-02" db="EMBL/GenBank/DDBJ databases">
        <title>Complete sequence of chromosome of Methanomethylovorans hollandica DSM 15978.</title>
        <authorList>
            <person name="Lucas S."/>
            <person name="Copeland A."/>
            <person name="Lapidus A."/>
            <person name="Glavina del Rio T."/>
            <person name="Dalin E."/>
            <person name="Tice H."/>
            <person name="Bruce D."/>
            <person name="Goodwin L."/>
            <person name="Pitluck S."/>
            <person name="Peters L."/>
            <person name="Mikhailova N."/>
            <person name="Held B."/>
            <person name="Kyrpides N."/>
            <person name="Mavromatis K."/>
            <person name="Ivanova N."/>
            <person name="Brettin T."/>
            <person name="Detter J.C."/>
            <person name="Han C."/>
            <person name="Larimer F."/>
            <person name="Land M."/>
            <person name="Hauser L."/>
            <person name="Markowitz V."/>
            <person name="Cheng J.-F."/>
            <person name="Hugenholtz P."/>
            <person name="Woyke T."/>
            <person name="Wu D."/>
            <person name="Spring S."/>
            <person name="Schroeder M."/>
            <person name="Brambilla E."/>
            <person name="Klenk H.-P."/>
            <person name="Eisen J.A."/>
        </authorList>
    </citation>
    <scope>NUCLEOTIDE SEQUENCE [LARGE SCALE GENOMIC DNA]</scope>
    <source>
        <strain evidence="8">DSM 15978 / NBRC 107637 / DMS1</strain>
    </source>
</reference>
<dbReference type="AlphaFoldDB" id="L0KW96"/>
<dbReference type="Proteomes" id="UP000010866">
    <property type="component" value="Chromosome"/>
</dbReference>
<feature type="binding site" evidence="6">
    <location>
        <position position="153"/>
    </location>
    <ligand>
        <name>S-adenosyl-L-methionine</name>
        <dbReference type="ChEBI" id="CHEBI:59789"/>
    </ligand>
</feature>
<keyword evidence="2 6" id="KW-0489">Methyltransferase</keyword>
<dbReference type="GO" id="GO:0005737">
    <property type="term" value="C:cytoplasm"/>
    <property type="evidence" value="ECO:0007669"/>
    <property type="project" value="UniProtKB-SubCell"/>
</dbReference>
<dbReference type="NCBIfam" id="NF002560">
    <property type="entry name" value="PRK02135.1"/>
    <property type="match status" value="1"/>
</dbReference>
<dbReference type="EC" id="2.1.1.257" evidence="6"/>